<protein>
    <submittedName>
        <fullName evidence="3">TonB protein C-terminal</fullName>
    </submittedName>
</protein>
<dbReference type="Pfam" id="PF03544">
    <property type="entry name" value="TonB_C"/>
    <property type="match status" value="1"/>
</dbReference>
<evidence type="ECO:0000256" key="1">
    <source>
        <dbReference type="SAM" id="SignalP"/>
    </source>
</evidence>
<feature type="signal peptide" evidence="1">
    <location>
        <begin position="1"/>
        <end position="33"/>
    </location>
</feature>
<gene>
    <name evidence="3" type="ORF">SAMN05444394_2967</name>
</gene>
<organism evidence="3 4">
    <name type="scientific">Algoriphagus halophilus</name>
    <dbReference type="NCBI Taxonomy" id="226505"/>
    <lineage>
        <taxon>Bacteria</taxon>
        <taxon>Pseudomonadati</taxon>
        <taxon>Bacteroidota</taxon>
        <taxon>Cytophagia</taxon>
        <taxon>Cytophagales</taxon>
        <taxon>Cyclobacteriaceae</taxon>
        <taxon>Algoriphagus</taxon>
    </lineage>
</organism>
<name>A0A1N6G4R0_9BACT</name>
<sequence>MKFTYSKKNKNYTNILIIIGTLLLSLFVLPANAQVEGALTMEEMEHMQDQDMEFMKQLHKITKNYPAFSYEYTMNDGEISDVIVTGVDSDMDRKRLEVILFDLQSNRNMLKNKANRVGVFYSVDDPADFKGDLTRTVVNNLKYPEDAKDWGVEGTIFVKFVVDEDGEIPFATTSSNIETSVDIYLEDLQNQAVEAVEATSGEWEPATVEGVQVSSLEVLPITFDFQKNPTLPAVMK</sequence>
<feature type="chain" id="PRO_5012116571" evidence="1">
    <location>
        <begin position="34"/>
        <end position="236"/>
    </location>
</feature>
<dbReference type="STRING" id="226505.SAMN05444394_2967"/>
<dbReference type="InterPro" id="IPR037682">
    <property type="entry name" value="TonB_C"/>
</dbReference>
<dbReference type="Proteomes" id="UP000185221">
    <property type="component" value="Unassembled WGS sequence"/>
</dbReference>
<keyword evidence="1" id="KW-0732">Signal</keyword>
<dbReference type="SUPFAM" id="SSF74653">
    <property type="entry name" value="TolA/TonB C-terminal domain"/>
    <property type="match status" value="1"/>
</dbReference>
<keyword evidence="4" id="KW-1185">Reference proteome</keyword>
<accession>A0A1N6G4R0</accession>
<proteinExistence type="predicted"/>
<evidence type="ECO:0000313" key="4">
    <source>
        <dbReference type="Proteomes" id="UP000185221"/>
    </source>
</evidence>
<dbReference type="AlphaFoldDB" id="A0A1N6G4R0"/>
<dbReference type="GO" id="GO:0055085">
    <property type="term" value="P:transmembrane transport"/>
    <property type="evidence" value="ECO:0007669"/>
    <property type="project" value="InterPro"/>
</dbReference>
<reference evidence="4" key="1">
    <citation type="submission" date="2016-11" db="EMBL/GenBank/DDBJ databases">
        <authorList>
            <person name="Varghese N."/>
            <person name="Submissions S."/>
        </authorList>
    </citation>
    <scope>NUCLEOTIDE SEQUENCE [LARGE SCALE GENOMIC DNA]</scope>
    <source>
        <strain evidence="4">DSM 15292</strain>
    </source>
</reference>
<dbReference type="EMBL" id="FSRC01000002">
    <property type="protein sequence ID" value="SIO02508.1"/>
    <property type="molecule type" value="Genomic_DNA"/>
</dbReference>
<feature type="domain" description="TonB C-terminal" evidence="2">
    <location>
        <begin position="140"/>
        <end position="224"/>
    </location>
</feature>
<dbReference type="Gene3D" id="3.30.1150.10">
    <property type="match status" value="1"/>
</dbReference>
<evidence type="ECO:0000259" key="2">
    <source>
        <dbReference type="Pfam" id="PF03544"/>
    </source>
</evidence>
<evidence type="ECO:0000313" key="3">
    <source>
        <dbReference type="EMBL" id="SIO02508.1"/>
    </source>
</evidence>